<sequence>MKILCKFVAAAFAAWQNNVRKAQRRGFMQAGANSQKENYLLRMK</sequence>
<proteinExistence type="predicted"/>
<dbReference type="AlphaFoldDB" id="A0A1I1LS84"/>
<dbReference type="EMBL" id="FOLL01000021">
    <property type="protein sequence ID" value="SFC72320.1"/>
    <property type="molecule type" value="Genomic_DNA"/>
</dbReference>
<evidence type="ECO:0000313" key="1">
    <source>
        <dbReference type="EMBL" id="SFC72320.1"/>
    </source>
</evidence>
<protein>
    <submittedName>
        <fullName evidence="1">Uncharacterized protein</fullName>
    </submittedName>
</protein>
<name>A0A1I1LS84_9SPHI</name>
<dbReference type="Proteomes" id="UP000199577">
    <property type="component" value="Unassembled WGS sequence"/>
</dbReference>
<dbReference type="STRING" id="623281.SAMN05421747_12131"/>
<evidence type="ECO:0000313" key="2">
    <source>
        <dbReference type="Proteomes" id="UP000199577"/>
    </source>
</evidence>
<organism evidence="1 2">
    <name type="scientific">Parapedobacter composti</name>
    <dbReference type="NCBI Taxonomy" id="623281"/>
    <lineage>
        <taxon>Bacteria</taxon>
        <taxon>Pseudomonadati</taxon>
        <taxon>Bacteroidota</taxon>
        <taxon>Sphingobacteriia</taxon>
        <taxon>Sphingobacteriales</taxon>
        <taxon>Sphingobacteriaceae</taxon>
        <taxon>Parapedobacter</taxon>
    </lineage>
</organism>
<accession>A0A1I1LS84</accession>
<gene>
    <name evidence="1" type="ORF">SAMN05421747_12131</name>
</gene>
<reference evidence="1 2" key="1">
    <citation type="submission" date="2016-10" db="EMBL/GenBank/DDBJ databases">
        <authorList>
            <person name="de Groot N.N."/>
        </authorList>
    </citation>
    <scope>NUCLEOTIDE SEQUENCE [LARGE SCALE GENOMIC DNA]</scope>
    <source>
        <strain evidence="1 2">DSM 22900</strain>
    </source>
</reference>
<keyword evidence="2" id="KW-1185">Reference proteome</keyword>